<name>A0A8X8Y6D6_SALSN</name>
<proteinExistence type="predicted"/>
<evidence type="ECO:0000313" key="3">
    <source>
        <dbReference type="Proteomes" id="UP000298416"/>
    </source>
</evidence>
<organism evidence="2">
    <name type="scientific">Salvia splendens</name>
    <name type="common">Scarlet sage</name>
    <dbReference type="NCBI Taxonomy" id="180675"/>
    <lineage>
        <taxon>Eukaryota</taxon>
        <taxon>Viridiplantae</taxon>
        <taxon>Streptophyta</taxon>
        <taxon>Embryophyta</taxon>
        <taxon>Tracheophyta</taxon>
        <taxon>Spermatophyta</taxon>
        <taxon>Magnoliopsida</taxon>
        <taxon>eudicotyledons</taxon>
        <taxon>Gunneridae</taxon>
        <taxon>Pentapetalae</taxon>
        <taxon>asterids</taxon>
        <taxon>lamiids</taxon>
        <taxon>Lamiales</taxon>
        <taxon>Lamiaceae</taxon>
        <taxon>Nepetoideae</taxon>
        <taxon>Mentheae</taxon>
        <taxon>Salviinae</taxon>
        <taxon>Salvia</taxon>
        <taxon>Salvia subgen. Calosphace</taxon>
        <taxon>core Calosphace</taxon>
    </lineage>
</organism>
<dbReference type="PANTHER" id="PTHR33538:SF2">
    <property type="entry name" value="PROTEIN GAMETE EXPRESSED 1"/>
    <property type="match status" value="1"/>
</dbReference>
<evidence type="ECO:0000256" key="1">
    <source>
        <dbReference type="SAM" id="Coils"/>
    </source>
</evidence>
<feature type="coiled-coil region" evidence="1">
    <location>
        <begin position="2"/>
        <end position="36"/>
    </location>
</feature>
<reference evidence="2" key="1">
    <citation type="submission" date="2018-01" db="EMBL/GenBank/DDBJ databases">
        <authorList>
            <person name="Mao J.F."/>
        </authorList>
    </citation>
    <scope>NUCLEOTIDE SEQUENCE</scope>
    <source>
        <strain evidence="2">Huo1</strain>
        <tissue evidence="2">Leaf</tissue>
    </source>
</reference>
<keyword evidence="3" id="KW-1185">Reference proteome</keyword>
<dbReference type="InterPro" id="IPR040346">
    <property type="entry name" value="GEX1/Brambleberry"/>
</dbReference>
<evidence type="ECO:0000313" key="2">
    <source>
        <dbReference type="EMBL" id="KAG6424188.1"/>
    </source>
</evidence>
<comment type="caution">
    <text evidence="2">The sequence shown here is derived from an EMBL/GenBank/DDBJ whole genome shotgun (WGS) entry which is preliminary data.</text>
</comment>
<gene>
    <name evidence="2" type="ORF">SASPL_114601</name>
</gene>
<keyword evidence="1" id="KW-0175">Coiled coil</keyword>
<reference evidence="2" key="2">
    <citation type="submission" date="2020-08" db="EMBL/GenBank/DDBJ databases">
        <title>Plant Genome Project.</title>
        <authorList>
            <person name="Zhang R.-G."/>
        </authorList>
    </citation>
    <scope>NUCLEOTIDE SEQUENCE</scope>
    <source>
        <strain evidence="2">Huo1</strain>
        <tissue evidence="2">Leaf</tissue>
    </source>
</reference>
<dbReference type="EMBL" id="PNBA02000005">
    <property type="protein sequence ID" value="KAG6424188.1"/>
    <property type="molecule type" value="Genomic_DNA"/>
</dbReference>
<dbReference type="PANTHER" id="PTHR33538">
    <property type="entry name" value="PROTEIN GAMETE EXPRESSED 1"/>
    <property type="match status" value="1"/>
</dbReference>
<accession>A0A8X8Y6D6</accession>
<dbReference type="AlphaFoldDB" id="A0A8X8Y6D6"/>
<sequence>MKDSLAQRMVLLQCSHENLEDEIVKLGNETAEIEIEIEIGKVGDAMSVLQSKADDIGNMVGTSLDKQKELLDGQSVALVVFLLNII</sequence>
<protein>
    <submittedName>
        <fullName evidence="2">Uncharacterized protein</fullName>
    </submittedName>
</protein>
<dbReference type="Proteomes" id="UP000298416">
    <property type="component" value="Unassembled WGS sequence"/>
</dbReference>